<name>A0A8S1GN34_9PELO</name>
<dbReference type="AlphaFoldDB" id="A0A8S1GN34"/>
<gene>
    <name evidence="2" type="ORF">CAUJ_LOCUS197</name>
</gene>
<feature type="region of interest" description="Disordered" evidence="1">
    <location>
        <begin position="16"/>
        <end position="39"/>
    </location>
</feature>
<keyword evidence="3" id="KW-1185">Reference proteome</keyword>
<feature type="compositionally biased region" description="Polar residues" evidence="1">
    <location>
        <begin position="23"/>
        <end position="39"/>
    </location>
</feature>
<protein>
    <submittedName>
        <fullName evidence="2">Uncharacterized protein</fullName>
    </submittedName>
</protein>
<dbReference type="Proteomes" id="UP000835052">
    <property type="component" value="Unassembled WGS sequence"/>
</dbReference>
<feature type="region of interest" description="Disordered" evidence="1">
    <location>
        <begin position="62"/>
        <end position="126"/>
    </location>
</feature>
<accession>A0A8S1GN34</accession>
<comment type="caution">
    <text evidence="2">The sequence shown here is derived from an EMBL/GenBank/DDBJ whole genome shotgun (WGS) entry which is preliminary data.</text>
</comment>
<organism evidence="2 3">
    <name type="scientific">Caenorhabditis auriculariae</name>
    <dbReference type="NCBI Taxonomy" id="2777116"/>
    <lineage>
        <taxon>Eukaryota</taxon>
        <taxon>Metazoa</taxon>
        <taxon>Ecdysozoa</taxon>
        <taxon>Nematoda</taxon>
        <taxon>Chromadorea</taxon>
        <taxon>Rhabditida</taxon>
        <taxon>Rhabditina</taxon>
        <taxon>Rhabditomorpha</taxon>
        <taxon>Rhabditoidea</taxon>
        <taxon>Rhabditidae</taxon>
        <taxon>Peloderinae</taxon>
        <taxon>Caenorhabditis</taxon>
    </lineage>
</organism>
<sequence length="156" mass="17379">MATKFSEIRFILKTSLPEMPLPQSGNEENGPRSFTPSKNTIFVRPAEANGIKENLSERSFQELGGLTPIDSPPLIRHNKSEKSLAPISNIQEKNGKIKSPQSAPNLPISRNYPTKEEKEKESAEKNQAIVSCPFKILGCHKEGSEKAVKTHIRDDR</sequence>
<proteinExistence type="predicted"/>
<evidence type="ECO:0000256" key="1">
    <source>
        <dbReference type="SAM" id="MobiDB-lite"/>
    </source>
</evidence>
<reference evidence="2" key="1">
    <citation type="submission" date="2020-10" db="EMBL/GenBank/DDBJ databases">
        <authorList>
            <person name="Kikuchi T."/>
        </authorList>
    </citation>
    <scope>NUCLEOTIDE SEQUENCE</scope>
    <source>
        <strain evidence="2">NKZ352</strain>
    </source>
</reference>
<evidence type="ECO:0000313" key="3">
    <source>
        <dbReference type="Proteomes" id="UP000835052"/>
    </source>
</evidence>
<dbReference type="EMBL" id="CAJGYM010000001">
    <property type="protein sequence ID" value="CAD6184278.1"/>
    <property type="molecule type" value="Genomic_DNA"/>
</dbReference>
<feature type="compositionally biased region" description="Basic and acidic residues" evidence="1">
    <location>
        <begin position="113"/>
        <end position="124"/>
    </location>
</feature>
<evidence type="ECO:0000313" key="2">
    <source>
        <dbReference type="EMBL" id="CAD6184278.1"/>
    </source>
</evidence>